<proteinExistence type="predicted"/>
<dbReference type="AlphaFoldDB" id="A0A2N0RTA0"/>
<protein>
    <submittedName>
        <fullName evidence="1">Uncharacterized protein</fullName>
    </submittedName>
</protein>
<evidence type="ECO:0000313" key="2">
    <source>
        <dbReference type="Proteomes" id="UP000232688"/>
    </source>
</evidence>
<sequence>MALAKFCPNLKNLCTPFKNDESETLKIILNNCQYLEIIKVRYGDEWFNDCHYSKIVDNEAS</sequence>
<gene>
    <name evidence="1" type="ORF">RhiirA1_459595</name>
</gene>
<name>A0A2N0RTA0_9GLOM</name>
<comment type="caution">
    <text evidence="1">The sequence shown here is derived from an EMBL/GenBank/DDBJ whole genome shotgun (WGS) entry which is preliminary data.</text>
</comment>
<organism evidence="1 2">
    <name type="scientific">Rhizophagus irregularis</name>
    <dbReference type="NCBI Taxonomy" id="588596"/>
    <lineage>
        <taxon>Eukaryota</taxon>
        <taxon>Fungi</taxon>
        <taxon>Fungi incertae sedis</taxon>
        <taxon>Mucoromycota</taxon>
        <taxon>Glomeromycotina</taxon>
        <taxon>Glomeromycetes</taxon>
        <taxon>Glomerales</taxon>
        <taxon>Glomeraceae</taxon>
        <taxon>Rhizophagus</taxon>
    </lineage>
</organism>
<reference evidence="1 2" key="1">
    <citation type="submission" date="2017-10" db="EMBL/GenBank/DDBJ databases">
        <title>Extensive intraspecific genome diversity in a model arbuscular mycorrhizal fungus.</title>
        <authorList>
            <person name="Chen E.C.H."/>
            <person name="Morin E."/>
            <person name="Baudet D."/>
            <person name="Noel J."/>
            <person name="Ndikumana S."/>
            <person name="Charron P."/>
            <person name="St-Onge C."/>
            <person name="Giorgi J."/>
            <person name="Grigoriev I.V."/>
            <person name="Roux C."/>
            <person name="Martin F.M."/>
            <person name="Corradi N."/>
        </authorList>
    </citation>
    <scope>NUCLEOTIDE SEQUENCE [LARGE SCALE GENOMIC DNA]</scope>
    <source>
        <strain evidence="1 2">A1</strain>
    </source>
</reference>
<dbReference type="VEuPathDB" id="FungiDB:RhiirA1_459595"/>
<reference evidence="1 2" key="2">
    <citation type="submission" date="2017-10" db="EMBL/GenBank/DDBJ databases">
        <title>Genome analyses suggest a sexual origin of heterokaryosis in a supposedly ancient asexual fungus.</title>
        <authorList>
            <person name="Corradi N."/>
            <person name="Sedzielewska K."/>
            <person name="Noel J."/>
            <person name="Charron P."/>
            <person name="Farinelli L."/>
            <person name="Marton T."/>
            <person name="Kruger M."/>
            <person name="Pelin A."/>
            <person name="Brachmann A."/>
            <person name="Corradi N."/>
        </authorList>
    </citation>
    <scope>NUCLEOTIDE SEQUENCE [LARGE SCALE GENOMIC DNA]</scope>
    <source>
        <strain evidence="1 2">A1</strain>
    </source>
</reference>
<dbReference type="Proteomes" id="UP000232688">
    <property type="component" value="Unassembled WGS sequence"/>
</dbReference>
<accession>A0A2N0RTA0</accession>
<dbReference type="EMBL" id="LLXH01000456">
    <property type="protein sequence ID" value="PKC66545.1"/>
    <property type="molecule type" value="Genomic_DNA"/>
</dbReference>
<evidence type="ECO:0000313" key="1">
    <source>
        <dbReference type="EMBL" id="PKC66545.1"/>
    </source>
</evidence>